<organism evidence="3 4">
    <name type="scientific">Oceanobacillus jeddahense</name>
    <dbReference type="NCBI Taxonomy" id="1462527"/>
    <lineage>
        <taxon>Bacteria</taxon>
        <taxon>Bacillati</taxon>
        <taxon>Bacillota</taxon>
        <taxon>Bacilli</taxon>
        <taxon>Bacillales</taxon>
        <taxon>Bacillaceae</taxon>
        <taxon>Oceanobacillus</taxon>
    </lineage>
</organism>
<dbReference type="PROSITE" id="PS51257">
    <property type="entry name" value="PROKAR_LIPOPROTEIN"/>
    <property type="match status" value="1"/>
</dbReference>
<sequence length="422" mass="48001">MRKLVVLLLIGMSCMMIGCANTDAEDVTKQEQGDEQGAQDKKEEQGEEVTRNMEEMLGIDYKLLTYSDMESALREVKEELGIEEEDVGDVTDAITERYGYLNGRNYVEGLVPDDDIDEYTQRQLVTMMASNLWWRSDGNNDIADIIYDIEVFPSTSLITYENYVQYDDLNDKAEPRSVLNGGAPQIVVGDTKGFHDGNNLKVGYPMITEDSLVSSELRENILGVSFAVYIEDDITIADFLDEVDGIEVEVNGQPAVPFKTLTEEEFMENADRYIENGNYASSGVKNKEELEAFFEHELEYGHVYSINENIQNAYDKLEGIESKSDIDFNFNQYMAGYKEFLEQMKQEKILLGGTFRRVYYEIDRKAILGNYEGRGIDYFTEESHELRETPVITVDGVDMNTEAVSISTDTLVSTGEDVYYEE</sequence>
<evidence type="ECO:0000256" key="1">
    <source>
        <dbReference type="SAM" id="MobiDB-lite"/>
    </source>
</evidence>
<feature type="signal peptide" evidence="2">
    <location>
        <begin position="1"/>
        <end position="24"/>
    </location>
</feature>
<feature type="chain" id="PRO_5046407643" description="CamS family sex pheromone protein" evidence="2">
    <location>
        <begin position="25"/>
        <end position="422"/>
    </location>
</feature>
<dbReference type="RefSeq" id="WP_256707452.1">
    <property type="nucleotide sequence ID" value="NZ_CP101914.1"/>
</dbReference>
<gene>
    <name evidence="3" type="ORF">NP439_19450</name>
</gene>
<name>A0ABY5JPH1_9BACI</name>
<evidence type="ECO:0000313" key="3">
    <source>
        <dbReference type="EMBL" id="UUI02195.1"/>
    </source>
</evidence>
<proteinExistence type="predicted"/>
<keyword evidence="4" id="KW-1185">Reference proteome</keyword>
<keyword evidence="2" id="KW-0732">Signal</keyword>
<evidence type="ECO:0008006" key="5">
    <source>
        <dbReference type="Google" id="ProtNLM"/>
    </source>
</evidence>
<evidence type="ECO:0000313" key="4">
    <source>
        <dbReference type="Proteomes" id="UP001059773"/>
    </source>
</evidence>
<accession>A0ABY5JPH1</accession>
<reference evidence="3" key="1">
    <citation type="submission" date="2022-07" db="EMBL/GenBank/DDBJ databases">
        <title>FELIX.</title>
        <authorList>
            <person name="Wan K.H."/>
            <person name="Park S."/>
            <person name="Lawrence Q."/>
            <person name="Eichenberger J.P."/>
            <person name="Booth B.W."/>
            <person name="Piaggio A.J."/>
            <person name="Chandler J.C."/>
            <person name="Franklin A.B."/>
            <person name="Celniker S.E."/>
        </authorList>
    </citation>
    <scope>NUCLEOTIDE SEQUENCE</scope>
    <source>
        <strain evidence="3">QA-1986 374</strain>
    </source>
</reference>
<feature type="region of interest" description="Disordered" evidence="1">
    <location>
        <begin position="27"/>
        <end position="49"/>
    </location>
</feature>
<dbReference type="Proteomes" id="UP001059773">
    <property type="component" value="Chromosome"/>
</dbReference>
<evidence type="ECO:0000256" key="2">
    <source>
        <dbReference type="SAM" id="SignalP"/>
    </source>
</evidence>
<dbReference type="EMBL" id="CP101914">
    <property type="protein sequence ID" value="UUI02195.1"/>
    <property type="molecule type" value="Genomic_DNA"/>
</dbReference>
<protein>
    <recommendedName>
        <fullName evidence="5">CamS family sex pheromone protein</fullName>
    </recommendedName>
</protein>